<proteinExistence type="inferred from homology"/>
<organism evidence="5 6">
    <name type="scientific">Haloferax mucosum ATCC BAA-1512</name>
    <dbReference type="NCBI Taxonomy" id="662479"/>
    <lineage>
        <taxon>Archaea</taxon>
        <taxon>Methanobacteriati</taxon>
        <taxon>Methanobacteriota</taxon>
        <taxon>Stenosarchaea group</taxon>
        <taxon>Halobacteria</taxon>
        <taxon>Halobacteriales</taxon>
        <taxon>Haloferacaceae</taxon>
        <taxon>Haloferax</taxon>
    </lineage>
</organism>
<evidence type="ECO:0000313" key="5">
    <source>
        <dbReference type="EMBL" id="ELZ96899.1"/>
    </source>
</evidence>
<dbReference type="InterPro" id="IPR002068">
    <property type="entry name" value="A-crystallin/Hsp20_dom"/>
</dbReference>
<dbReference type="RefSeq" id="WP_008318456.1">
    <property type="nucleotide sequence ID" value="NZ_AOLN01000006.1"/>
</dbReference>
<comment type="caution">
    <text evidence="5">The sequence shown here is derived from an EMBL/GenBank/DDBJ whole genome shotgun (WGS) entry which is preliminary data.</text>
</comment>
<dbReference type="PROSITE" id="PS01031">
    <property type="entry name" value="SHSP"/>
    <property type="match status" value="1"/>
</dbReference>
<comment type="similarity">
    <text evidence="1 2">Belongs to the small heat shock protein (HSP20) family.</text>
</comment>
<evidence type="ECO:0000256" key="3">
    <source>
        <dbReference type="SAM" id="MobiDB-lite"/>
    </source>
</evidence>
<feature type="compositionally biased region" description="Basic and acidic residues" evidence="3">
    <location>
        <begin position="92"/>
        <end position="109"/>
    </location>
</feature>
<dbReference type="SUPFAM" id="SSF49764">
    <property type="entry name" value="HSP20-like chaperones"/>
    <property type="match status" value="1"/>
</dbReference>
<evidence type="ECO:0000256" key="2">
    <source>
        <dbReference type="RuleBase" id="RU003616"/>
    </source>
</evidence>
<dbReference type="InterPro" id="IPR008978">
    <property type="entry name" value="HSP20-like_chaperone"/>
</dbReference>
<accession>M0IN53</accession>
<feature type="compositionally biased region" description="Basic and acidic residues" evidence="3">
    <location>
        <begin position="140"/>
        <end position="151"/>
    </location>
</feature>
<feature type="domain" description="SHSP" evidence="4">
    <location>
        <begin position="6"/>
        <end position="118"/>
    </location>
</feature>
<protein>
    <submittedName>
        <fullName evidence="5">Hsp20 type chaperone</fullName>
    </submittedName>
</protein>
<dbReference type="CDD" id="cd06464">
    <property type="entry name" value="ACD_sHsps-like"/>
    <property type="match status" value="1"/>
</dbReference>
<dbReference type="AlphaFoldDB" id="M0IN53"/>
<sequence length="151" mass="16625">MSTLRDALSELPDAVFADLLESETSYLLVIDLPGVTGETADLRVEKGRLVVEARRDKQLPPEFDYVREERPLFLDAELPLPPDAVADEAEASMERGTLEIRLPKREAAPERTIPILTDDASERTETAGQHESGGVDDEPSSDRQHNSGDDA</sequence>
<reference evidence="5 6" key="1">
    <citation type="journal article" date="2014" name="PLoS Genet.">
        <title>Phylogenetically driven sequencing of extremely halophilic archaea reveals strategies for static and dynamic osmo-response.</title>
        <authorList>
            <person name="Becker E.A."/>
            <person name="Seitzer P.M."/>
            <person name="Tritt A."/>
            <person name="Larsen D."/>
            <person name="Krusor M."/>
            <person name="Yao A.I."/>
            <person name="Wu D."/>
            <person name="Madern D."/>
            <person name="Eisen J.A."/>
            <person name="Darling A.E."/>
            <person name="Facciotti M.T."/>
        </authorList>
    </citation>
    <scope>NUCLEOTIDE SEQUENCE [LARGE SCALE GENOMIC DNA]</scope>
    <source>
        <strain evidence="5 6">ATCC BAA-1512</strain>
    </source>
</reference>
<gene>
    <name evidence="5" type="ORF">C440_03958</name>
</gene>
<evidence type="ECO:0000313" key="6">
    <source>
        <dbReference type="Proteomes" id="UP000011550"/>
    </source>
</evidence>
<evidence type="ECO:0000259" key="4">
    <source>
        <dbReference type="PROSITE" id="PS01031"/>
    </source>
</evidence>
<dbReference type="Gene3D" id="2.60.40.790">
    <property type="match status" value="1"/>
</dbReference>
<name>M0IN53_9EURY</name>
<dbReference type="OrthoDB" id="261383at2157"/>
<feature type="region of interest" description="Disordered" evidence="3">
    <location>
        <begin position="84"/>
        <end position="151"/>
    </location>
</feature>
<dbReference type="EMBL" id="AOLN01000006">
    <property type="protein sequence ID" value="ELZ96899.1"/>
    <property type="molecule type" value="Genomic_DNA"/>
</dbReference>
<evidence type="ECO:0000256" key="1">
    <source>
        <dbReference type="PROSITE-ProRule" id="PRU00285"/>
    </source>
</evidence>
<dbReference type="Proteomes" id="UP000011550">
    <property type="component" value="Unassembled WGS sequence"/>
</dbReference>
<dbReference type="STRING" id="662479.C440_03958"/>
<dbReference type="Pfam" id="PF00011">
    <property type="entry name" value="HSP20"/>
    <property type="match status" value="1"/>
</dbReference>
<dbReference type="PATRIC" id="fig|662479.7.peg.813"/>
<keyword evidence="6" id="KW-1185">Reference proteome</keyword>